<dbReference type="PANTHER" id="PTHR21676:SF1">
    <property type="entry name" value="PROTEIN STUM HOMOLOG"/>
    <property type="match status" value="1"/>
</dbReference>
<keyword evidence="4 6" id="KW-0472">Membrane</keyword>
<feature type="transmembrane region" description="Helical" evidence="6">
    <location>
        <begin position="152"/>
        <end position="177"/>
    </location>
</feature>
<evidence type="ECO:0000313" key="8">
    <source>
        <dbReference type="Proteomes" id="UP000198287"/>
    </source>
</evidence>
<evidence type="ECO:0000256" key="3">
    <source>
        <dbReference type="ARBA" id="ARBA00022989"/>
    </source>
</evidence>
<keyword evidence="3 6" id="KW-1133">Transmembrane helix</keyword>
<feature type="region of interest" description="Disordered" evidence="5">
    <location>
        <begin position="1"/>
        <end position="43"/>
    </location>
</feature>
<evidence type="ECO:0000256" key="2">
    <source>
        <dbReference type="ARBA" id="ARBA00022692"/>
    </source>
</evidence>
<dbReference type="InterPro" id="IPR026673">
    <property type="entry name" value="SPEC3/Stum"/>
</dbReference>
<evidence type="ECO:0000256" key="4">
    <source>
        <dbReference type="ARBA" id="ARBA00023136"/>
    </source>
</evidence>
<dbReference type="Proteomes" id="UP000198287">
    <property type="component" value="Unassembled WGS sequence"/>
</dbReference>
<reference evidence="7 8" key="1">
    <citation type="submission" date="2015-12" db="EMBL/GenBank/DDBJ databases">
        <title>The genome of Folsomia candida.</title>
        <authorList>
            <person name="Faddeeva A."/>
            <person name="Derks M.F."/>
            <person name="Anvar Y."/>
            <person name="Smit S."/>
            <person name="Van Straalen N."/>
            <person name="Roelofs D."/>
        </authorList>
    </citation>
    <scope>NUCLEOTIDE SEQUENCE [LARGE SCALE GENOMIC DNA]</scope>
    <source>
        <strain evidence="7 8">VU population</strain>
        <tissue evidence="7">Whole body</tissue>
    </source>
</reference>
<proteinExistence type="predicted"/>
<feature type="region of interest" description="Disordered" evidence="5">
    <location>
        <begin position="199"/>
        <end position="218"/>
    </location>
</feature>
<accession>A0A226DAF7</accession>
<evidence type="ECO:0000256" key="1">
    <source>
        <dbReference type="ARBA" id="ARBA00004141"/>
    </source>
</evidence>
<name>A0A226DAF7_FOLCA</name>
<protein>
    <submittedName>
        <fullName evidence="7">Protein stum</fullName>
    </submittedName>
</protein>
<dbReference type="EMBL" id="LNIX01000027">
    <property type="protein sequence ID" value="OXA42153.1"/>
    <property type="molecule type" value="Genomic_DNA"/>
</dbReference>
<evidence type="ECO:0000256" key="5">
    <source>
        <dbReference type="SAM" id="MobiDB-lite"/>
    </source>
</evidence>
<dbReference type="OrthoDB" id="361532at2759"/>
<evidence type="ECO:0000256" key="6">
    <source>
        <dbReference type="SAM" id="Phobius"/>
    </source>
</evidence>
<gene>
    <name evidence="7" type="ORF">Fcan01_23334</name>
</gene>
<feature type="compositionally biased region" description="Polar residues" evidence="5">
    <location>
        <begin position="205"/>
        <end position="218"/>
    </location>
</feature>
<comment type="caution">
    <text evidence="7">The sequence shown here is derived from an EMBL/GenBank/DDBJ whole genome shotgun (WGS) entry which is preliminary data.</text>
</comment>
<dbReference type="AlphaFoldDB" id="A0A226DAF7"/>
<sequence length="218" mass="23635">MLVNMEGGDESGRRSRGQTPDRLDATVTTKGGGGGRSNPHSRRGSHLLVAAGIGIEQRRKLSQQNAEAHGKVFQRGNQVFIEDKDGNVTRLEVVEVHEKMGLLRKSVPTLPLFFAIIFCLLNTILPGTGTILGALSLFCCGKCRHEKVSRGVKYGFVAAILQIVTAVFIVGWIYSIYYGVTMVQDSLLKGAGATVEPISEDVENNKNNTDPSQHPQST</sequence>
<evidence type="ECO:0000313" key="7">
    <source>
        <dbReference type="EMBL" id="OXA42153.1"/>
    </source>
</evidence>
<keyword evidence="8" id="KW-1185">Reference proteome</keyword>
<dbReference type="Pfam" id="PF15795">
    <property type="entry name" value="Spec3"/>
    <property type="match status" value="1"/>
</dbReference>
<feature type="transmembrane region" description="Helical" evidence="6">
    <location>
        <begin position="112"/>
        <end position="140"/>
    </location>
</feature>
<organism evidence="7 8">
    <name type="scientific">Folsomia candida</name>
    <name type="common">Springtail</name>
    <dbReference type="NCBI Taxonomy" id="158441"/>
    <lineage>
        <taxon>Eukaryota</taxon>
        <taxon>Metazoa</taxon>
        <taxon>Ecdysozoa</taxon>
        <taxon>Arthropoda</taxon>
        <taxon>Hexapoda</taxon>
        <taxon>Collembola</taxon>
        <taxon>Entomobryomorpha</taxon>
        <taxon>Isotomoidea</taxon>
        <taxon>Isotomidae</taxon>
        <taxon>Proisotominae</taxon>
        <taxon>Folsomia</taxon>
    </lineage>
</organism>
<dbReference type="GO" id="GO:0016020">
    <property type="term" value="C:membrane"/>
    <property type="evidence" value="ECO:0007669"/>
    <property type="project" value="UniProtKB-SubCell"/>
</dbReference>
<dbReference type="PANTHER" id="PTHR21676">
    <property type="entry name" value="PROTEIN STUM"/>
    <property type="match status" value="1"/>
</dbReference>
<comment type="subcellular location">
    <subcellularLocation>
        <location evidence="1">Membrane</location>
        <topology evidence="1">Multi-pass membrane protein</topology>
    </subcellularLocation>
</comment>
<keyword evidence="2 6" id="KW-0812">Transmembrane</keyword>